<dbReference type="Proteomes" id="UP001142317">
    <property type="component" value="Unassembled WGS sequence"/>
</dbReference>
<evidence type="ECO:0000313" key="2">
    <source>
        <dbReference type="Proteomes" id="UP001142317"/>
    </source>
</evidence>
<dbReference type="InterPro" id="IPR007497">
    <property type="entry name" value="SIMPL/DUF541"/>
</dbReference>
<dbReference type="Pfam" id="PF04402">
    <property type="entry name" value="SIMPL"/>
    <property type="match status" value="1"/>
</dbReference>
<sequence length="220" mass="22755">MADILISVRGEAEQRTAPELALVSASVSTEGAEREEVVARASASAATVRDRLGELHERGSVTAWSSGTTSVWSDRPWEGDARASEMRHHATIDFTATFGDVAALGEWVSALADDANLRISNVDWRLSSATRTRIERELATTAVGVAVSRASAYAAALGLGTVEPAEIADVGLLSGADAAPPAPAFARAALLSADGGSGGIDLRPTEIVVSAAVEGRFTAR</sequence>
<organism evidence="1 2">
    <name type="scientific">Microbacterium imperiale</name>
    <dbReference type="NCBI Taxonomy" id="33884"/>
    <lineage>
        <taxon>Bacteria</taxon>
        <taxon>Bacillati</taxon>
        <taxon>Actinomycetota</taxon>
        <taxon>Actinomycetes</taxon>
        <taxon>Micrococcales</taxon>
        <taxon>Microbacteriaceae</taxon>
        <taxon>Microbacterium</taxon>
    </lineage>
</organism>
<protein>
    <recommendedName>
        <fullName evidence="3">SIMPL domain-containing protein</fullName>
    </recommendedName>
</protein>
<dbReference type="Gene3D" id="3.30.70.2970">
    <property type="entry name" value="Protein of unknown function (DUF541), domain 2"/>
    <property type="match status" value="1"/>
</dbReference>
<keyword evidence="2" id="KW-1185">Reference proteome</keyword>
<evidence type="ECO:0000313" key="1">
    <source>
        <dbReference type="EMBL" id="GLJ79011.1"/>
    </source>
</evidence>
<dbReference type="InterPro" id="IPR052022">
    <property type="entry name" value="26kDa_periplasmic_antigen"/>
</dbReference>
<reference evidence="1" key="1">
    <citation type="journal article" date="2014" name="Int. J. Syst. Evol. Microbiol.">
        <title>Complete genome sequence of Corynebacterium casei LMG S-19264T (=DSM 44701T), isolated from a smear-ripened cheese.</title>
        <authorList>
            <consortium name="US DOE Joint Genome Institute (JGI-PGF)"/>
            <person name="Walter F."/>
            <person name="Albersmeier A."/>
            <person name="Kalinowski J."/>
            <person name="Ruckert C."/>
        </authorList>
    </citation>
    <scope>NUCLEOTIDE SEQUENCE</scope>
    <source>
        <strain evidence="1">VKM Ac-1447</strain>
    </source>
</reference>
<dbReference type="RefSeq" id="WP_210004826.1">
    <property type="nucleotide sequence ID" value="NZ_BSEO01000001.1"/>
</dbReference>
<dbReference type="PANTHER" id="PTHR34387:SF2">
    <property type="entry name" value="SLR1258 PROTEIN"/>
    <property type="match status" value="1"/>
</dbReference>
<comment type="caution">
    <text evidence="1">The sequence shown here is derived from an EMBL/GenBank/DDBJ whole genome shotgun (WGS) entry which is preliminary data.</text>
</comment>
<dbReference type="AlphaFoldDB" id="A0A9W6HEI0"/>
<reference evidence="1" key="2">
    <citation type="submission" date="2023-01" db="EMBL/GenBank/DDBJ databases">
        <authorList>
            <person name="Sun Q."/>
            <person name="Evtushenko L."/>
        </authorList>
    </citation>
    <scope>NUCLEOTIDE SEQUENCE</scope>
    <source>
        <strain evidence="1">VKM Ac-1447</strain>
    </source>
</reference>
<gene>
    <name evidence="1" type="ORF">GCM10017586_06930</name>
</gene>
<dbReference type="EMBL" id="BSEO01000001">
    <property type="protein sequence ID" value="GLJ79011.1"/>
    <property type="molecule type" value="Genomic_DNA"/>
</dbReference>
<name>A0A9W6HEI0_9MICO</name>
<accession>A0A9W6HEI0</accession>
<evidence type="ECO:0008006" key="3">
    <source>
        <dbReference type="Google" id="ProtNLM"/>
    </source>
</evidence>
<dbReference type="GO" id="GO:0006974">
    <property type="term" value="P:DNA damage response"/>
    <property type="evidence" value="ECO:0007669"/>
    <property type="project" value="TreeGrafter"/>
</dbReference>
<dbReference type="Gene3D" id="3.30.110.170">
    <property type="entry name" value="Protein of unknown function (DUF541), domain 1"/>
    <property type="match status" value="1"/>
</dbReference>
<proteinExistence type="predicted"/>
<dbReference type="PANTHER" id="PTHR34387">
    <property type="entry name" value="SLR1258 PROTEIN"/>
    <property type="match status" value="1"/>
</dbReference>